<keyword evidence="3" id="KW-1185">Reference proteome</keyword>
<feature type="chain" id="PRO_5003117585" evidence="1">
    <location>
        <begin position="22"/>
        <end position="99"/>
    </location>
</feature>
<dbReference type="PANTHER" id="PTHR35455:SF1">
    <property type="entry name" value="AGAP005842-PA"/>
    <property type="match status" value="1"/>
</dbReference>
<protein>
    <submittedName>
        <fullName evidence="2">Uncharacterized protein</fullName>
    </submittedName>
</protein>
<name>D8LV78_BLAHO</name>
<dbReference type="EMBL" id="FN668638">
    <property type="protein sequence ID" value="CBK19717.2"/>
    <property type="molecule type" value="Genomic_DNA"/>
</dbReference>
<sequence length="99" mass="11604">MFWRFFTFLSFIICSIGVTAPLSEQDLSQQYDKLFDICSQTSCKEYSRYESMNCIHQCISEACYQKHYGKEPLEPGEVDEAREDEYITCVKEEIAQNES</sequence>
<keyword evidence="1" id="KW-0732">Signal</keyword>
<evidence type="ECO:0000313" key="2">
    <source>
        <dbReference type="EMBL" id="CBK19717.2"/>
    </source>
</evidence>
<accession>D8LV78</accession>
<feature type="signal peptide" evidence="1">
    <location>
        <begin position="1"/>
        <end position="21"/>
    </location>
</feature>
<evidence type="ECO:0000313" key="3">
    <source>
        <dbReference type="Proteomes" id="UP000008312"/>
    </source>
</evidence>
<reference evidence="2" key="1">
    <citation type="submission" date="2010-02" db="EMBL/GenBank/DDBJ databases">
        <title>Sequencing and annotation of the Blastocystis hominis genome.</title>
        <authorList>
            <person name="Wincker P."/>
        </authorList>
    </citation>
    <scope>NUCLEOTIDE SEQUENCE</scope>
    <source>
        <strain evidence="2">Singapore isolate B</strain>
    </source>
</reference>
<dbReference type="OrthoDB" id="1915375at2759"/>
<dbReference type="GeneID" id="24917466"/>
<organism evidence="2">
    <name type="scientific">Blastocystis hominis</name>
    <dbReference type="NCBI Taxonomy" id="12968"/>
    <lineage>
        <taxon>Eukaryota</taxon>
        <taxon>Sar</taxon>
        <taxon>Stramenopiles</taxon>
        <taxon>Bigyra</taxon>
        <taxon>Opalozoa</taxon>
        <taxon>Opalinata</taxon>
        <taxon>Blastocystidae</taxon>
        <taxon>Blastocystis</taxon>
    </lineage>
</organism>
<dbReference type="Proteomes" id="UP000008312">
    <property type="component" value="Unassembled WGS sequence"/>
</dbReference>
<evidence type="ECO:0000256" key="1">
    <source>
        <dbReference type="SAM" id="SignalP"/>
    </source>
</evidence>
<dbReference type="RefSeq" id="XP_012893765.1">
    <property type="nucleotide sequence ID" value="XM_013038311.1"/>
</dbReference>
<proteinExistence type="predicted"/>
<dbReference type="PANTHER" id="PTHR35455">
    <property type="entry name" value="UNNAMED PRODUCT"/>
    <property type="match status" value="1"/>
</dbReference>
<gene>
    <name evidence="2" type="ORF">GSBLH_T00000147001</name>
</gene>
<dbReference type="AlphaFoldDB" id="D8LV78"/>
<dbReference type="InterPro" id="IPR031985">
    <property type="entry name" value="DUF4787"/>
</dbReference>
<dbReference type="Pfam" id="PF16029">
    <property type="entry name" value="DUF4787"/>
    <property type="match status" value="1"/>
</dbReference>
<dbReference type="InParanoid" id="D8LV78"/>